<feature type="domain" description="HTH araC/xylS-type" evidence="4">
    <location>
        <begin position="159"/>
        <end position="256"/>
    </location>
</feature>
<dbReference type="AlphaFoldDB" id="A0A366MTR9"/>
<evidence type="ECO:0000259" key="4">
    <source>
        <dbReference type="PROSITE" id="PS01124"/>
    </source>
</evidence>
<dbReference type="Pfam" id="PF12833">
    <property type="entry name" value="HTH_18"/>
    <property type="match status" value="1"/>
</dbReference>
<keyword evidence="2" id="KW-0238">DNA-binding</keyword>
<keyword evidence="3" id="KW-0804">Transcription</keyword>
<protein>
    <submittedName>
        <fullName evidence="5">AraC family transcriptional regulator</fullName>
    </submittedName>
</protein>
<proteinExistence type="predicted"/>
<dbReference type="PANTHER" id="PTHR43280">
    <property type="entry name" value="ARAC-FAMILY TRANSCRIPTIONAL REGULATOR"/>
    <property type="match status" value="1"/>
</dbReference>
<dbReference type="PROSITE" id="PS01124">
    <property type="entry name" value="HTH_ARAC_FAMILY_2"/>
    <property type="match status" value="1"/>
</dbReference>
<name>A0A366MTR9_9BACT</name>
<keyword evidence="1" id="KW-0805">Transcription regulation</keyword>
<dbReference type="InterPro" id="IPR009057">
    <property type="entry name" value="Homeodomain-like_sf"/>
</dbReference>
<dbReference type="PANTHER" id="PTHR43280:SF2">
    <property type="entry name" value="HTH-TYPE TRANSCRIPTIONAL REGULATOR EXSA"/>
    <property type="match status" value="1"/>
</dbReference>
<dbReference type="Gene3D" id="1.10.10.60">
    <property type="entry name" value="Homeodomain-like"/>
    <property type="match status" value="2"/>
</dbReference>
<dbReference type="GO" id="GO:0043565">
    <property type="term" value="F:sequence-specific DNA binding"/>
    <property type="evidence" value="ECO:0007669"/>
    <property type="project" value="InterPro"/>
</dbReference>
<dbReference type="OrthoDB" id="112032at2"/>
<dbReference type="InterPro" id="IPR018062">
    <property type="entry name" value="HTH_AraC-typ_CS"/>
</dbReference>
<dbReference type="SMART" id="SM00342">
    <property type="entry name" value="HTH_ARAC"/>
    <property type="match status" value="1"/>
</dbReference>
<evidence type="ECO:0000256" key="1">
    <source>
        <dbReference type="ARBA" id="ARBA00023015"/>
    </source>
</evidence>
<evidence type="ECO:0000256" key="2">
    <source>
        <dbReference type="ARBA" id="ARBA00023125"/>
    </source>
</evidence>
<accession>A0A366MTR9</accession>
<dbReference type="Proteomes" id="UP000252669">
    <property type="component" value="Unassembled WGS sequence"/>
</dbReference>
<dbReference type="EMBL" id="PDKB01000009">
    <property type="protein sequence ID" value="RBQ28984.1"/>
    <property type="molecule type" value="Genomic_DNA"/>
</dbReference>
<dbReference type="GO" id="GO:0003700">
    <property type="term" value="F:DNA-binding transcription factor activity"/>
    <property type="evidence" value="ECO:0007669"/>
    <property type="project" value="InterPro"/>
</dbReference>
<sequence length="261" mass="30775">MKNAIFKNSKLNFIELRYVKDIENCIKMHLHEELTITAIKKGSLNLIFNDTSCELKSNEIAIINSQIPHCATLNQESKDGYVLYLDKEYLKKIDFDFSSTFELIKQKNIYKSFIKLCDCLLDSKISLIEKEEKFYLFCLLFFSFEQKENIYKEESVLALNIKKYLDENYLEEFILDDLAFSFNLTVVHLIRVFKKEFGLPIHSYILNKKVHLAKELLSSNISISQVSQNSGFFDQSHLNRSFKRIFQITPKEYQKNIFSKC</sequence>
<evidence type="ECO:0000313" key="5">
    <source>
        <dbReference type="EMBL" id="RBQ28984.1"/>
    </source>
</evidence>
<dbReference type="PROSITE" id="PS00041">
    <property type="entry name" value="HTH_ARAC_FAMILY_1"/>
    <property type="match status" value="1"/>
</dbReference>
<keyword evidence="6" id="KW-1185">Reference proteome</keyword>
<evidence type="ECO:0000256" key="3">
    <source>
        <dbReference type="ARBA" id="ARBA00023163"/>
    </source>
</evidence>
<dbReference type="RefSeq" id="WP_113894381.1">
    <property type="nucleotide sequence ID" value="NZ_JANJGA010000005.1"/>
</dbReference>
<dbReference type="InterPro" id="IPR018060">
    <property type="entry name" value="HTH_AraC"/>
</dbReference>
<dbReference type="SUPFAM" id="SSF46689">
    <property type="entry name" value="Homeodomain-like"/>
    <property type="match status" value="2"/>
</dbReference>
<comment type="caution">
    <text evidence="5">The sequence shown here is derived from an EMBL/GenBank/DDBJ whole genome shotgun (WGS) entry which is preliminary data.</text>
</comment>
<gene>
    <name evidence="5" type="ORF">CRU91_06330</name>
</gene>
<organism evidence="5 6">
    <name type="scientific">Aliarcobacter vitoriensis</name>
    <dbReference type="NCBI Taxonomy" id="2011099"/>
    <lineage>
        <taxon>Bacteria</taxon>
        <taxon>Pseudomonadati</taxon>
        <taxon>Campylobacterota</taxon>
        <taxon>Epsilonproteobacteria</taxon>
        <taxon>Campylobacterales</taxon>
        <taxon>Arcobacteraceae</taxon>
        <taxon>Aliarcobacter</taxon>
    </lineage>
</organism>
<evidence type="ECO:0000313" key="6">
    <source>
        <dbReference type="Proteomes" id="UP000252669"/>
    </source>
</evidence>
<reference evidence="5 6" key="1">
    <citation type="submission" date="2017-10" db="EMBL/GenBank/DDBJ databases">
        <title>Genomics of the genus Arcobacter.</title>
        <authorList>
            <person name="Perez-Cataluna A."/>
            <person name="Figueras M.J."/>
        </authorList>
    </citation>
    <scope>NUCLEOTIDE SEQUENCE [LARGE SCALE GENOMIC DNA]</scope>
    <source>
        <strain evidence="5 6">CECT 9230</strain>
    </source>
</reference>